<dbReference type="AlphaFoldDB" id="A0A5S6Q104"/>
<protein>
    <submittedName>
        <fullName evidence="3">Retrotransposon gag domain-containing protein</fullName>
    </submittedName>
</protein>
<sequence length="399" mass="43988">MRLGVSSRSIRSGRRIGQSRGMRPTTVARGTASSRSPKGTPSRRSAPKSDDSYVANVGADMLMNHLTTQLSIVLSSFSDQLMERLTSLHGNIGQKEPATSLARADVSPRRASNSEKDCLDRLVPHVRADAADNMQPNMSRSSRGRSNNEPAPSSFAQEGPTVAPDEWISELDTSASPVFPPVPPSWLRDIAPAVNIQPFDGDPLKWDMFISSFKSLVHDVVGSNAQRLSILRQLFTPSLRSALASSLHSPETYAHALQDLRRLYGDTNAVIAACFRKLSGIEPMKPRNDADVERFYLELHGALNVLRARGRSVELKSAYTLQAIIPKMTGYLRQKWAQKVFDLRPREATLEDLDLWLERIILVNRLIEPVEVNGGECSTTSVENSVKLQSSALECRNSG</sequence>
<proteinExistence type="predicted"/>
<feature type="compositionally biased region" description="Polar residues" evidence="1">
    <location>
        <begin position="31"/>
        <end position="43"/>
    </location>
</feature>
<feature type="compositionally biased region" description="Low complexity" evidence="1">
    <location>
        <begin position="1"/>
        <end position="21"/>
    </location>
</feature>
<dbReference type="Proteomes" id="UP000046395">
    <property type="component" value="Unassembled WGS sequence"/>
</dbReference>
<organism evidence="2 3">
    <name type="scientific">Trichuris muris</name>
    <name type="common">Mouse whipworm</name>
    <dbReference type="NCBI Taxonomy" id="70415"/>
    <lineage>
        <taxon>Eukaryota</taxon>
        <taxon>Metazoa</taxon>
        <taxon>Ecdysozoa</taxon>
        <taxon>Nematoda</taxon>
        <taxon>Enoplea</taxon>
        <taxon>Dorylaimia</taxon>
        <taxon>Trichinellida</taxon>
        <taxon>Trichuridae</taxon>
        <taxon>Trichuris</taxon>
    </lineage>
</organism>
<evidence type="ECO:0000256" key="1">
    <source>
        <dbReference type="SAM" id="MobiDB-lite"/>
    </source>
</evidence>
<reference evidence="3" key="1">
    <citation type="submission" date="2019-12" db="UniProtKB">
        <authorList>
            <consortium name="WormBaseParasite"/>
        </authorList>
    </citation>
    <scope>IDENTIFICATION</scope>
</reference>
<accession>A0A5S6Q104</accession>
<dbReference type="InterPro" id="IPR005312">
    <property type="entry name" value="DUF1759"/>
</dbReference>
<feature type="compositionally biased region" description="Low complexity" evidence="1">
    <location>
        <begin position="137"/>
        <end position="148"/>
    </location>
</feature>
<dbReference type="Pfam" id="PF03564">
    <property type="entry name" value="DUF1759"/>
    <property type="match status" value="1"/>
</dbReference>
<feature type="compositionally biased region" description="Basic and acidic residues" evidence="1">
    <location>
        <begin position="106"/>
        <end position="130"/>
    </location>
</feature>
<feature type="region of interest" description="Disordered" evidence="1">
    <location>
        <begin position="92"/>
        <end position="160"/>
    </location>
</feature>
<feature type="region of interest" description="Disordered" evidence="1">
    <location>
        <begin position="1"/>
        <end position="52"/>
    </location>
</feature>
<dbReference type="PANTHER" id="PTHR47331">
    <property type="entry name" value="PHD-TYPE DOMAIN-CONTAINING PROTEIN"/>
    <property type="match status" value="1"/>
</dbReference>
<dbReference type="WBParaSite" id="TMUE_0000000642.1">
    <property type="protein sequence ID" value="TMUE_0000000642.1"/>
    <property type="gene ID" value="WBGene00296582"/>
</dbReference>
<evidence type="ECO:0000313" key="3">
    <source>
        <dbReference type="WBParaSite" id="TMUE_0000000642.1"/>
    </source>
</evidence>
<evidence type="ECO:0000313" key="2">
    <source>
        <dbReference type="Proteomes" id="UP000046395"/>
    </source>
</evidence>
<name>A0A5S6Q104_TRIMR</name>
<keyword evidence="2" id="KW-1185">Reference proteome</keyword>